<keyword evidence="4 6" id="KW-0472">Membrane</keyword>
<reference evidence="8 9" key="1">
    <citation type="submission" date="2014-04" db="EMBL/GenBank/DDBJ databases">
        <authorList>
            <consortium name="DOE Joint Genome Institute"/>
            <person name="Kuo A."/>
            <person name="Kohler A."/>
            <person name="Jargeat P."/>
            <person name="Nagy L.G."/>
            <person name="Floudas D."/>
            <person name="Copeland A."/>
            <person name="Barry K.W."/>
            <person name="Cichocki N."/>
            <person name="Veneault-Fourrey C."/>
            <person name="LaButti K."/>
            <person name="Lindquist E.A."/>
            <person name="Lipzen A."/>
            <person name="Lundell T."/>
            <person name="Morin E."/>
            <person name="Murat C."/>
            <person name="Sun H."/>
            <person name="Tunlid A."/>
            <person name="Henrissat B."/>
            <person name="Grigoriev I.V."/>
            <person name="Hibbett D.S."/>
            <person name="Martin F."/>
            <person name="Nordberg H.P."/>
            <person name="Cantor M.N."/>
            <person name="Hua S.X."/>
        </authorList>
    </citation>
    <scope>NUCLEOTIDE SEQUENCE [LARGE SCALE GENOMIC DNA]</scope>
    <source>
        <strain evidence="8 9">Ve08.2h10</strain>
    </source>
</reference>
<protein>
    <recommendedName>
        <fullName evidence="7">Sugar phosphate transporter domain-containing protein</fullName>
    </recommendedName>
</protein>
<gene>
    <name evidence="8" type="ORF">PAXRUDRAFT_827980</name>
</gene>
<evidence type="ECO:0000259" key="7">
    <source>
        <dbReference type="Pfam" id="PF03151"/>
    </source>
</evidence>
<reference evidence="9" key="2">
    <citation type="submission" date="2015-01" db="EMBL/GenBank/DDBJ databases">
        <title>Evolutionary Origins and Diversification of the Mycorrhizal Mutualists.</title>
        <authorList>
            <consortium name="DOE Joint Genome Institute"/>
            <consortium name="Mycorrhizal Genomics Consortium"/>
            <person name="Kohler A."/>
            <person name="Kuo A."/>
            <person name="Nagy L.G."/>
            <person name="Floudas D."/>
            <person name="Copeland A."/>
            <person name="Barry K.W."/>
            <person name="Cichocki N."/>
            <person name="Veneault-Fourrey C."/>
            <person name="LaButti K."/>
            <person name="Lindquist E.A."/>
            <person name="Lipzen A."/>
            <person name="Lundell T."/>
            <person name="Morin E."/>
            <person name="Murat C."/>
            <person name="Riley R."/>
            <person name="Ohm R."/>
            <person name="Sun H."/>
            <person name="Tunlid A."/>
            <person name="Henrissat B."/>
            <person name="Grigoriev I.V."/>
            <person name="Hibbett D.S."/>
            <person name="Martin F."/>
        </authorList>
    </citation>
    <scope>NUCLEOTIDE SEQUENCE [LARGE SCALE GENOMIC DNA]</scope>
    <source>
        <strain evidence="9">Ve08.2h10</strain>
    </source>
</reference>
<feature type="transmembrane region" description="Helical" evidence="6">
    <location>
        <begin position="336"/>
        <end position="354"/>
    </location>
</feature>
<feature type="domain" description="Sugar phosphate transporter" evidence="7">
    <location>
        <begin position="221"/>
        <end position="517"/>
    </location>
</feature>
<dbReference type="InterPro" id="IPR004853">
    <property type="entry name" value="Sugar_P_trans_dom"/>
</dbReference>
<keyword evidence="9" id="KW-1185">Reference proteome</keyword>
<dbReference type="OrthoDB" id="10261634at2759"/>
<dbReference type="Proteomes" id="UP000054538">
    <property type="component" value="Unassembled WGS sequence"/>
</dbReference>
<dbReference type="InParanoid" id="A0A0D0DQ97"/>
<evidence type="ECO:0000256" key="1">
    <source>
        <dbReference type="ARBA" id="ARBA00004141"/>
    </source>
</evidence>
<feature type="region of interest" description="Disordered" evidence="5">
    <location>
        <begin position="87"/>
        <end position="125"/>
    </location>
</feature>
<evidence type="ECO:0000256" key="2">
    <source>
        <dbReference type="ARBA" id="ARBA00022692"/>
    </source>
</evidence>
<dbReference type="SUPFAM" id="SSF103481">
    <property type="entry name" value="Multidrug resistance efflux transporter EmrE"/>
    <property type="match status" value="1"/>
</dbReference>
<evidence type="ECO:0000313" key="9">
    <source>
        <dbReference type="Proteomes" id="UP000054538"/>
    </source>
</evidence>
<feature type="transmembrane region" description="Helical" evidence="6">
    <location>
        <begin position="487"/>
        <end position="520"/>
    </location>
</feature>
<feature type="region of interest" description="Disordered" evidence="5">
    <location>
        <begin position="21"/>
        <end position="41"/>
    </location>
</feature>
<dbReference type="HOGENOM" id="CLU_033641_2_1_1"/>
<evidence type="ECO:0000256" key="3">
    <source>
        <dbReference type="ARBA" id="ARBA00022989"/>
    </source>
</evidence>
<evidence type="ECO:0000256" key="5">
    <source>
        <dbReference type="SAM" id="MobiDB-lite"/>
    </source>
</evidence>
<dbReference type="EMBL" id="KN825106">
    <property type="protein sequence ID" value="KIK94443.1"/>
    <property type="molecule type" value="Genomic_DNA"/>
</dbReference>
<dbReference type="InterPro" id="IPR050186">
    <property type="entry name" value="TPT_transporter"/>
</dbReference>
<comment type="subcellular location">
    <subcellularLocation>
        <location evidence="1">Membrane</location>
        <topology evidence="1">Multi-pass membrane protein</topology>
    </subcellularLocation>
</comment>
<feature type="transmembrane region" description="Helical" evidence="6">
    <location>
        <begin position="447"/>
        <end position="467"/>
    </location>
</feature>
<evidence type="ECO:0000256" key="6">
    <source>
        <dbReference type="SAM" id="Phobius"/>
    </source>
</evidence>
<feature type="transmembrane region" description="Helical" evidence="6">
    <location>
        <begin position="217"/>
        <end position="234"/>
    </location>
</feature>
<feature type="transmembrane region" description="Helical" evidence="6">
    <location>
        <begin position="361"/>
        <end position="380"/>
    </location>
</feature>
<dbReference type="Pfam" id="PF03151">
    <property type="entry name" value="TPT"/>
    <property type="match status" value="1"/>
</dbReference>
<evidence type="ECO:0000256" key="4">
    <source>
        <dbReference type="ARBA" id="ARBA00023136"/>
    </source>
</evidence>
<proteinExistence type="predicted"/>
<feature type="transmembrane region" description="Helical" evidence="6">
    <location>
        <begin position="310"/>
        <end position="330"/>
    </location>
</feature>
<dbReference type="InterPro" id="IPR037185">
    <property type="entry name" value="EmrE-like"/>
</dbReference>
<sequence length="532" mass="58249">MTALHPSLHVQAPLLLSHSMSSPGICSEQDTVKATQGGGHSHPAPITSISLALQDTAELENDLFPKIKKGPDVLERRHDPTEQHITFSLGANEPPSPFGHQLRLDGDHAQSPNHFRAPVSRERKSSRRTYFDYGLTTSSHAGSRSPSPNSLEFEAARDPLVPRFPLLRSHSRSTSSTPYSLSWELPPPSHARTSAYDQTTPYDKDFRTESLSFYHSQPFWLVLYFFFNLGLTLYNKGVLIRFPFAYTLTALHALCGSIGGFVLLKLGVYVPAKLTDADNLALVAFSILYTINIAVSNLSLQLVTIPLHQVVRAATPIFTILLSMLLFSTRSSKQKIASLVPVIVGVGLATYGDYYCTTSGFILTLFGTLLAAIKTIYTNILQSPPSSSNTSSAFRYLVPPRLHLNPLDLLTRMAPLAFIQCVTLAHVSGELERVRHWTAHEMTLWKAVALGLNGAIAFGLNIVSFTANKKAGPLSMTVAANVKQVLSIILAVLIFNLSISGVNATGILLTLVGGAWYAGVEYQEKKARRRTR</sequence>
<organism evidence="8 9">
    <name type="scientific">Paxillus rubicundulus Ve08.2h10</name>
    <dbReference type="NCBI Taxonomy" id="930991"/>
    <lineage>
        <taxon>Eukaryota</taxon>
        <taxon>Fungi</taxon>
        <taxon>Dikarya</taxon>
        <taxon>Basidiomycota</taxon>
        <taxon>Agaricomycotina</taxon>
        <taxon>Agaricomycetes</taxon>
        <taxon>Agaricomycetidae</taxon>
        <taxon>Boletales</taxon>
        <taxon>Paxilineae</taxon>
        <taxon>Paxillaceae</taxon>
        <taxon>Paxillus</taxon>
    </lineage>
</organism>
<name>A0A0D0DQ97_9AGAM</name>
<dbReference type="AlphaFoldDB" id="A0A0D0DQ97"/>
<feature type="compositionally biased region" description="Polar residues" evidence="5">
    <location>
        <begin position="21"/>
        <end position="34"/>
    </location>
</feature>
<accession>A0A0D0DQ97</accession>
<dbReference type="GO" id="GO:0016020">
    <property type="term" value="C:membrane"/>
    <property type="evidence" value="ECO:0007669"/>
    <property type="project" value="UniProtKB-SubCell"/>
</dbReference>
<feature type="transmembrane region" description="Helical" evidence="6">
    <location>
        <begin position="280"/>
        <end position="298"/>
    </location>
</feature>
<keyword evidence="2 6" id="KW-0812">Transmembrane</keyword>
<keyword evidence="3 6" id="KW-1133">Transmembrane helix</keyword>
<evidence type="ECO:0000313" key="8">
    <source>
        <dbReference type="EMBL" id="KIK94443.1"/>
    </source>
</evidence>
<feature type="transmembrane region" description="Helical" evidence="6">
    <location>
        <begin position="246"/>
        <end position="268"/>
    </location>
</feature>
<dbReference type="PANTHER" id="PTHR11132">
    <property type="entry name" value="SOLUTE CARRIER FAMILY 35"/>
    <property type="match status" value="1"/>
</dbReference>